<name>A0A1H6V055_9FLAO</name>
<protein>
    <submittedName>
        <fullName evidence="2">Uncharacterized protein</fullName>
    </submittedName>
</protein>
<keyword evidence="1" id="KW-0812">Transmembrane</keyword>
<gene>
    <name evidence="2" type="ORF">SAMN04488018_10892</name>
</gene>
<accession>A0A1H6V055</accession>
<dbReference type="Proteomes" id="UP000183077">
    <property type="component" value="Unassembled WGS sequence"/>
</dbReference>
<dbReference type="RefSeq" id="WP_063175631.1">
    <property type="nucleotide sequence ID" value="NZ_FNYS01000008.1"/>
</dbReference>
<dbReference type="GeneID" id="82257222"/>
<organism evidence="2 3">
    <name type="scientific">Myroides marinus</name>
    <dbReference type="NCBI Taxonomy" id="703342"/>
    <lineage>
        <taxon>Bacteria</taxon>
        <taxon>Pseudomonadati</taxon>
        <taxon>Bacteroidota</taxon>
        <taxon>Flavobacteriia</taxon>
        <taxon>Flavobacteriales</taxon>
        <taxon>Flavobacteriaceae</taxon>
        <taxon>Myroides</taxon>
    </lineage>
</organism>
<feature type="transmembrane region" description="Helical" evidence="1">
    <location>
        <begin position="7"/>
        <end position="24"/>
    </location>
</feature>
<evidence type="ECO:0000313" key="2">
    <source>
        <dbReference type="EMBL" id="SEI97973.1"/>
    </source>
</evidence>
<evidence type="ECO:0000313" key="3">
    <source>
        <dbReference type="Proteomes" id="UP000183077"/>
    </source>
</evidence>
<keyword evidence="1" id="KW-1133">Transmembrane helix</keyword>
<dbReference type="AlphaFoldDB" id="A0A1H6V055"/>
<proteinExistence type="predicted"/>
<keyword evidence="1" id="KW-0472">Membrane</keyword>
<feature type="transmembrane region" description="Helical" evidence="1">
    <location>
        <begin position="30"/>
        <end position="48"/>
    </location>
</feature>
<evidence type="ECO:0000256" key="1">
    <source>
        <dbReference type="SAM" id="Phobius"/>
    </source>
</evidence>
<sequence>MKIAKIILNIVTLFFMGWALVESSKDEPNIWVQVIGVALFFYGMAMLMQKTPSNTRQQGPAEREFDAGIKKDLINQAKEEENDVK</sequence>
<dbReference type="EMBL" id="FNYS01000008">
    <property type="protein sequence ID" value="SEI97973.1"/>
    <property type="molecule type" value="Genomic_DNA"/>
</dbReference>
<reference evidence="2 3" key="1">
    <citation type="submission" date="2016-10" db="EMBL/GenBank/DDBJ databases">
        <authorList>
            <person name="de Groot N.N."/>
        </authorList>
    </citation>
    <scope>NUCLEOTIDE SEQUENCE [LARGE SCALE GENOMIC DNA]</scope>
    <source>
        <strain evidence="2 3">DSM 23048</strain>
    </source>
</reference>